<dbReference type="EMBL" id="CAKLBY020000013">
    <property type="protein sequence ID" value="CAK7896387.1"/>
    <property type="molecule type" value="Genomic_DNA"/>
</dbReference>
<name>A0AAV1T0T0_9STRA</name>
<dbReference type="AlphaFoldDB" id="A0AAV1T0T0"/>
<protein>
    <recommendedName>
        <fullName evidence="3">Transposase</fullName>
    </recommendedName>
</protein>
<evidence type="ECO:0000313" key="1">
    <source>
        <dbReference type="EMBL" id="CAK7896387.1"/>
    </source>
</evidence>
<comment type="caution">
    <text evidence="1">The sequence shown here is derived from an EMBL/GenBank/DDBJ whole genome shotgun (WGS) entry which is preliminary data.</text>
</comment>
<proteinExistence type="predicted"/>
<sequence length="311" mass="35387">MPLLIAQTLGWRDGDRLTISLNAPLPPPPCPFPAETRRFWPTFQWADNPWIRDGTGNKLTQRRYDRIRSCALADLETERTGPGVYSFRVPLAPGAPAHHSDRKLMRWALAIVFGSPTLRIAEKCEVQSAVTLRQQPELRVPYSWFVMDDGTVHGVSTLSTGLTQGTIVLHRQPDGFHWTIAETSVTYSDGWSDIKVLHQAQRDNGLVVAAHPAIHGFPWVVPDALSNLQALCHLKRQPYQRVEGDYGKGLNGVLLRLQQSAERNERYCAALNQTPREFWRHRNAITEYQVWFYYRMALHQLNLYSPGRGAK</sequence>
<evidence type="ECO:0008006" key="3">
    <source>
        <dbReference type="Google" id="ProtNLM"/>
    </source>
</evidence>
<organism evidence="1 2">
    <name type="scientific">Peronospora matthiolae</name>
    <dbReference type="NCBI Taxonomy" id="2874970"/>
    <lineage>
        <taxon>Eukaryota</taxon>
        <taxon>Sar</taxon>
        <taxon>Stramenopiles</taxon>
        <taxon>Oomycota</taxon>
        <taxon>Peronosporomycetes</taxon>
        <taxon>Peronosporales</taxon>
        <taxon>Peronosporaceae</taxon>
        <taxon>Peronospora</taxon>
    </lineage>
</organism>
<reference evidence="1" key="1">
    <citation type="submission" date="2024-01" db="EMBL/GenBank/DDBJ databases">
        <authorList>
            <person name="Webb A."/>
        </authorList>
    </citation>
    <scope>NUCLEOTIDE SEQUENCE</scope>
    <source>
        <strain evidence="1">Pm1</strain>
    </source>
</reference>
<dbReference type="Proteomes" id="UP001162060">
    <property type="component" value="Unassembled WGS sequence"/>
</dbReference>
<evidence type="ECO:0000313" key="2">
    <source>
        <dbReference type="Proteomes" id="UP001162060"/>
    </source>
</evidence>
<accession>A0AAV1T0T0</accession>
<gene>
    <name evidence="1" type="ORF">PM001_LOCUS1234</name>
</gene>